<dbReference type="InterPro" id="IPR015590">
    <property type="entry name" value="Aldehyde_DH_dom"/>
</dbReference>
<dbReference type="Proteomes" id="UP000053039">
    <property type="component" value="Unassembled WGS sequence"/>
</dbReference>
<gene>
    <name evidence="3" type="ORF">AQI94_29565</name>
</gene>
<dbReference type="InterPro" id="IPR016163">
    <property type="entry name" value="Ald_DH_C"/>
</dbReference>
<feature type="domain" description="Aldehyde dehydrogenase" evidence="2">
    <location>
        <begin position="72"/>
        <end position="386"/>
    </location>
</feature>
<proteinExistence type="predicted"/>
<comment type="caution">
    <text evidence="3">The sequence shown here is derived from an EMBL/GenBank/DDBJ whole genome shotgun (WGS) entry which is preliminary data.</text>
</comment>
<accession>A0A101N1B0</accession>
<dbReference type="OrthoDB" id="229416at2"/>
<evidence type="ECO:0000313" key="3">
    <source>
        <dbReference type="EMBL" id="KUM84714.1"/>
    </source>
</evidence>
<dbReference type="SUPFAM" id="SSF53720">
    <property type="entry name" value="ALDH-like"/>
    <property type="match status" value="1"/>
</dbReference>
<protein>
    <submittedName>
        <fullName evidence="3">Aldehyde dehydrogenase</fullName>
    </submittedName>
</protein>
<dbReference type="Gene3D" id="3.40.605.10">
    <property type="entry name" value="Aldehyde Dehydrogenase, Chain A, domain 1"/>
    <property type="match status" value="1"/>
</dbReference>
<organism evidence="3 4">
    <name type="scientific">Streptomyces pseudovenezuelae</name>
    <dbReference type="NCBI Taxonomy" id="67350"/>
    <lineage>
        <taxon>Bacteria</taxon>
        <taxon>Bacillati</taxon>
        <taxon>Actinomycetota</taxon>
        <taxon>Actinomycetes</taxon>
        <taxon>Kitasatosporales</taxon>
        <taxon>Streptomycetaceae</taxon>
        <taxon>Streptomyces</taxon>
        <taxon>Streptomyces aurantiacus group</taxon>
    </lineage>
</organism>
<dbReference type="InterPro" id="IPR016162">
    <property type="entry name" value="Ald_DH_N"/>
</dbReference>
<keyword evidence="1" id="KW-0560">Oxidoreductase</keyword>
<dbReference type="GO" id="GO:0016620">
    <property type="term" value="F:oxidoreductase activity, acting on the aldehyde or oxo group of donors, NAD or NADP as acceptor"/>
    <property type="evidence" value="ECO:0007669"/>
    <property type="project" value="InterPro"/>
</dbReference>
<sequence length="475" mass="49993">MPRPAGVVTEPVSEVAAAPPVHLDAFGPNGPYRARNRMTVPDVTGAPLAELSIVPPLFVQRGIAALRSADPLPPEQRAEALERAGRLFATATVGGLDPDSYRHLVSRCSGLPISVVRAATGIVAEAAQQASATVLQARPQAAAGQWRDPSTRAGAAVWTRRGNVFAVHAAGNHPGVHALWLEALALGYRVIVRPSRREPFTPHRLVAALREAGFADDHVALTATDHTVADTVIAGADLSLVYGGDDVVRKYGGHNTVLPQGPGRAKILLTGADWRTHLDVIVDSVADEGGTACINATAVLVEGGAAEAAAVADALAGRLAAIPSLPPQDPDAVLPVQPLAAARAVEAYLLRSARGATAHLGGDGIVDDLGDGSAVLRPAVFRLDRADAPQTGVELGFPCVWVAPWTRADGIAPLRESLVLTAITDDEQLVERLVDEPTISNVYVGDHPTYWMRPGLPHDRYLAEFLMRTKTVLRD</sequence>
<dbReference type="InterPro" id="IPR016161">
    <property type="entry name" value="Ald_DH/histidinol_DH"/>
</dbReference>
<dbReference type="Gene3D" id="3.40.309.10">
    <property type="entry name" value="Aldehyde Dehydrogenase, Chain A, domain 2"/>
    <property type="match status" value="1"/>
</dbReference>
<reference evidence="3 4" key="1">
    <citation type="submission" date="2015-10" db="EMBL/GenBank/DDBJ databases">
        <title>Draft genome sequence of Streptomyces pseudovenezuelae DSM 40212, type strain for the species Streptomyces pseudovenezuelae.</title>
        <authorList>
            <person name="Ruckert C."/>
            <person name="Winkler A."/>
            <person name="Kalinowski J."/>
            <person name="Kampfer P."/>
            <person name="Glaeser S."/>
        </authorList>
    </citation>
    <scope>NUCLEOTIDE SEQUENCE [LARGE SCALE GENOMIC DNA]</scope>
    <source>
        <strain evidence="3 4">DSM 40212</strain>
    </source>
</reference>
<dbReference type="AlphaFoldDB" id="A0A101N1B0"/>
<evidence type="ECO:0000256" key="1">
    <source>
        <dbReference type="ARBA" id="ARBA00023002"/>
    </source>
</evidence>
<name>A0A101N1B0_9ACTN</name>
<dbReference type="RefSeq" id="WP_062230025.1">
    <property type="nucleotide sequence ID" value="NZ_JBEYZI010000030.1"/>
</dbReference>
<dbReference type="Pfam" id="PF00171">
    <property type="entry name" value="Aldedh"/>
    <property type="match status" value="1"/>
</dbReference>
<evidence type="ECO:0000313" key="4">
    <source>
        <dbReference type="Proteomes" id="UP000053039"/>
    </source>
</evidence>
<dbReference type="EMBL" id="LMWM01000030">
    <property type="protein sequence ID" value="KUM84714.1"/>
    <property type="molecule type" value="Genomic_DNA"/>
</dbReference>
<evidence type="ECO:0000259" key="2">
    <source>
        <dbReference type="Pfam" id="PF00171"/>
    </source>
</evidence>